<dbReference type="PROSITE" id="PS50181">
    <property type="entry name" value="FBOX"/>
    <property type="match status" value="1"/>
</dbReference>
<accession>A0A8B7NWT2</accession>
<evidence type="ECO:0000313" key="4">
    <source>
        <dbReference type="RefSeq" id="XP_018018180.1"/>
    </source>
</evidence>
<dbReference type="OrthoDB" id="6370080at2759"/>
<dbReference type="AlphaFoldDB" id="A0A8B7NWT2"/>
<feature type="domain" description="F-box" evidence="2">
    <location>
        <begin position="133"/>
        <end position="179"/>
    </location>
</feature>
<dbReference type="Pfam" id="PF00646">
    <property type="entry name" value="F-box"/>
    <property type="match status" value="1"/>
</dbReference>
<dbReference type="GeneID" id="108674723"/>
<dbReference type="InterPro" id="IPR032675">
    <property type="entry name" value="LRR_dom_sf"/>
</dbReference>
<gene>
    <name evidence="4" type="primary">LOC108674723</name>
</gene>
<dbReference type="SMART" id="SM00256">
    <property type="entry name" value="FBOX"/>
    <property type="match status" value="1"/>
</dbReference>
<proteinExistence type="predicted"/>
<dbReference type="KEGG" id="hazt:108674723"/>
<evidence type="ECO:0000313" key="3">
    <source>
        <dbReference type="Proteomes" id="UP000694843"/>
    </source>
</evidence>
<feature type="region of interest" description="Disordered" evidence="1">
    <location>
        <begin position="101"/>
        <end position="126"/>
    </location>
</feature>
<evidence type="ECO:0000259" key="2">
    <source>
        <dbReference type="PROSITE" id="PS50181"/>
    </source>
</evidence>
<dbReference type="SUPFAM" id="SSF52047">
    <property type="entry name" value="RNI-like"/>
    <property type="match status" value="1"/>
</dbReference>
<dbReference type="SUPFAM" id="SSF81383">
    <property type="entry name" value="F-box domain"/>
    <property type="match status" value="1"/>
</dbReference>
<reference evidence="4" key="1">
    <citation type="submission" date="2025-08" db="UniProtKB">
        <authorList>
            <consortium name="RefSeq"/>
        </authorList>
    </citation>
    <scope>IDENTIFICATION</scope>
    <source>
        <tissue evidence="4">Whole organism</tissue>
    </source>
</reference>
<organism evidence="3 4">
    <name type="scientific">Hyalella azteca</name>
    <name type="common">Amphipod</name>
    <dbReference type="NCBI Taxonomy" id="294128"/>
    <lineage>
        <taxon>Eukaryota</taxon>
        <taxon>Metazoa</taxon>
        <taxon>Ecdysozoa</taxon>
        <taxon>Arthropoda</taxon>
        <taxon>Crustacea</taxon>
        <taxon>Multicrustacea</taxon>
        <taxon>Malacostraca</taxon>
        <taxon>Eumalacostraca</taxon>
        <taxon>Peracarida</taxon>
        <taxon>Amphipoda</taxon>
        <taxon>Senticaudata</taxon>
        <taxon>Talitrida</taxon>
        <taxon>Talitroidea</taxon>
        <taxon>Hyalellidae</taxon>
        <taxon>Hyalella</taxon>
    </lineage>
</organism>
<sequence length="640" mass="73174">MEQDKNKERGQMRLRGYKFPELVLKIAPLTLYAVNLPPLVTKDVIAEKFCITQDCITLKGKPGKKSTSAIIVPPSWHKSDLILSDRDAMYFGKRKAFVRQSHDSDASRPASKHYKPHKLSSEDFDLSPASSGQPTLHVLHDDVLFHIMKYLNVVEKLNLEAVCRRFQSLVYSELGQKNIIDFTDSKHCVWRSACYNLSKCRIKSPAQRTQDIKLCTYKMLIMNANHLTTLRLDEYRCIFDVNVFAAIGRLAVNLDDLCVLFSYKRKHYTSMKTIFSRCSKLRTFCLEGTFNADELLRDLRQCKCLEVLWLGRLTHLNFAHLRKLQAPLRELSIRSVELLSNLGSNESFPDFPFNSSLTTLRLFNHCSLPPMELWLGETLFSMSCKCPALTQLQLDCYWYCGPPNFKTFNNLKVLHFIACDEDKIKVLLKSALPDVEDLYIEFSTRKVYDMYAANKVLTVDFSVAPMSMKSLTLPSVTLDDNSYKSLLRMPKLQRVFVKSKKFSLAQLKLLVAHVQLVEIGAAMVTVDLATAQELAALRSKALAASRSRFPSLCLDHDKPLVLHVNYAHHVTFADPLIIIKDHKMNSYIYERVGSCRFESEWLDFGHDSHQQAAGKDAPDTDDDDWYNDTTVSFEDGSDHD</sequence>
<dbReference type="Proteomes" id="UP000694843">
    <property type="component" value="Unplaced"/>
</dbReference>
<dbReference type="RefSeq" id="XP_018018180.1">
    <property type="nucleotide sequence ID" value="XM_018162691.1"/>
</dbReference>
<protein>
    <submittedName>
        <fullName evidence="4">Uncharacterized protein LOC108674723 isoform X1</fullName>
    </submittedName>
</protein>
<feature type="region of interest" description="Disordered" evidence="1">
    <location>
        <begin position="609"/>
        <end position="640"/>
    </location>
</feature>
<dbReference type="InterPro" id="IPR036047">
    <property type="entry name" value="F-box-like_dom_sf"/>
</dbReference>
<dbReference type="Gene3D" id="3.80.10.10">
    <property type="entry name" value="Ribonuclease Inhibitor"/>
    <property type="match status" value="2"/>
</dbReference>
<keyword evidence="3" id="KW-1185">Reference proteome</keyword>
<name>A0A8B7NWT2_HYAAZ</name>
<dbReference type="InterPro" id="IPR001810">
    <property type="entry name" value="F-box_dom"/>
</dbReference>
<evidence type="ECO:0000256" key="1">
    <source>
        <dbReference type="SAM" id="MobiDB-lite"/>
    </source>
</evidence>